<organism evidence="2">
    <name type="scientific">uncultured Rubrobacteraceae bacterium</name>
    <dbReference type="NCBI Taxonomy" id="349277"/>
    <lineage>
        <taxon>Bacteria</taxon>
        <taxon>Bacillati</taxon>
        <taxon>Actinomycetota</taxon>
        <taxon>Rubrobacteria</taxon>
        <taxon>Rubrobacterales</taxon>
        <taxon>Rubrobacteraceae</taxon>
        <taxon>environmental samples</taxon>
    </lineage>
</organism>
<dbReference type="GO" id="GO:0030170">
    <property type="term" value="F:pyridoxal phosphate binding"/>
    <property type="evidence" value="ECO:0007669"/>
    <property type="project" value="InterPro"/>
</dbReference>
<dbReference type="AlphaFoldDB" id="A0A6J4QYI5"/>
<evidence type="ECO:0000259" key="1">
    <source>
        <dbReference type="PROSITE" id="PS51340"/>
    </source>
</evidence>
<dbReference type="SUPFAM" id="SSF50800">
    <property type="entry name" value="PK beta-barrel domain-like"/>
    <property type="match status" value="1"/>
</dbReference>
<sequence length="220" mass="24502">MPMKVVSLNVALPSTQCYDGRKVLTGGAKRPVPRAMLRYENFEGDGQGDQENHGGPDKAVCVYPLDHYPHWEKELGGRLLPGAMSENLTVSGALETGVCIGDVFKVGEATVKISQPRMPCHKLAGKNGERLLAKWVSRTGYTGFYTRVLSEGMVSAGEAFELVERHLDRISVADVNEVIYERSRDFALIERLAGLPELAADWRAMFAGRLERVRRQRQWV</sequence>
<dbReference type="InterPro" id="IPR005163">
    <property type="entry name" value="Tri_helical_YiiM-like"/>
</dbReference>
<dbReference type="Gene3D" id="2.40.33.20">
    <property type="entry name" value="PK beta-barrel domain-like"/>
    <property type="match status" value="1"/>
</dbReference>
<dbReference type="GO" id="GO:0003824">
    <property type="term" value="F:catalytic activity"/>
    <property type="evidence" value="ECO:0007669"/>
    <property type="project" value="InterPro"/>
</dbReference>
<dbReference type="InterPro" id="IPR052353">
    <property type="entry name" value="Benzoxazolinone_Detox_Enz"/>
</dbReference>
<dbReference type="PANTHER" id="PTHR30212">
    <property type="entry name" value="PROTEIN YIIM"/>
    <property type="match status" value="1"/>
</dbReference>
<feature type="domain" description="MOSC" evidence="1">
    <location>
        <begin position="29"/>
        <end position="163"/>
    </location>
</feature>
<evidence type="ECO:0000313" key="2">
    <source>
        <dbReference type="EMBL" id="CAA9457318.1"/>
    </source>
</evidence>
<dbReference type="Pfam" id="PF03473">
    <property type="entry name" value="MOSC"/>
    <property type="match status" value="1"/>
</dbReference>
<dbReference type="EMBL" id="CADCVG010000077">
    <property type="protein sequence ID" value="CAA9457318.1"/>
    <property type="molecule type" value="Genomic_DNA"/>
</dbReference>
<dbReference type="GO" id="GO:0030151">
    <property type="term" value="F:molybdenum ion binding"/>
    <property type="evidence" value="ECO:0007669"/>
    <property type="project" value="InterPro"/>
</dbReference>
<reference evidence="2" key="1">
    <citation type="submission" date="2020-02" db="EMBL/GenBank/DDBJ databases">
        <authorList>
            <person name="Meier V. D."/>
        </authorList>
    </citation>
    <scope>NUCLEOTIDE SEQUENCE</scope>
    <source>
        <strain evidence="2">AVDCRST_MAG14</strain>
    </source>
</reference>
<dbReference type="Pfam" id="PF03475">
    <property type="entry name" value="YiiM_3-alpha"/>
    <property type="match status" value="1"/>
</dbReference>
<dbReference type="PANTHER" id="PTHR30212:SF2">
    <property type="entry name" value="PROTEIN YIIM"/>
    <property type="match status" value="1"/>
</dbReference>
<dbReference type="InterPro" id="IPR005302">
    <property type="entry name" value="MoCF_Sase_C"/>
</dbReference>
<proteinExistence type="predicted"/>
<dbReference type="PROSITE" id="PS51340">
    <property type="entry name" value="MOSC"/>
    <property type="match status" value="1"/>
</dbReference>
<protein>
    <submittedName>
        <fullName evidence="2">Uncharacterized protein conserved in bacteria</fullName>
    </submittedName>
</protein>
<dbReference type="InterPro" id="IPR011037">
    <property type="entry name" value="Pyrv_Knase-like_insert_dom_sf"/>
</dbReference>
<gene>
    <name evidence="2" type="ORF">AVDCRST_MAG14-1811</name>
</gene>
<accession>A0A6J4QYI5</accession>
<name>A0A6J4QYI5_9ACTN</name>